<dbReference type="GO" id="GO:0005978">
    <property type="term" value="P:glycogen biosynthetic process"/>
    <property type="evidence" value="ECO:0007669"/>
    <property type="project" value="UniProtKB-KW"/>
</dbReference>
<comment type="similarity">
    <text evidence="1">Belongs to the bacterial/plant glucose-1-phosphate adenylyltransferase family.</text>
</comment>
<evidence type="ECO:0000259" key="10">
    <source>
        <dbReference type="Pfam" id="PF24894"/>
    </source>
</evidence>
<protein>
    <submittedName>
        <fullName evidence="11">Glucose-1-phosphate adenylyltransferase</fullName>
        <ecNumber evidence="11">2.7.7.27</ecNumber>
    </submittedName>
</protein>
<sequence>MKKKECLAMLLAGGQGSRLGALTSNVAKPAVSFGGKFRIIDFALSNCVNSGISTVGVLTQYRPYLLHSYIGTGSAWDLDDLGGGVSILPPFATQKGGAWYEGTADAVTQNIDYIEQNDSEYVLILSGDQLYRMDYGEMLACHKEHNADLTIAVMPVPWEEASRFGIITVDDDGRITKFSEKPTHPDSNLASMGIYIFSTELLLKALQEDALDQQSTHDFGKDVIPRLLEDGKRLYSYRFEGFWRDVGTISSYHETSMDLLGPEPAFDIFTSDFPILSNASTRPPAYVGPYGRVDDCLIGNGCIINGTARHSILSTDAVIEAGARVVDSVLLPGAHV</sequence>
<evidence type="ECO:0000256" key="7">
    <source>
        <dbReference type="ARBA" id="ARBA00023056"/>
    </source>
</evidence>
<keyword evidence="7" id="KW-0320">Glycogen biosynthesis</keyword>
<dbReference type="InterPro" id="IPR005836">
    <property type="entry name" value="ADP_Glu_pyroP_CS"/>
</dbReference>
<evidence type="ECO:0000256" key="8">
    <source>
        <dbReference type="ARBA" id="ARBA00023277"/>
    </source>
</evidence>
<dbReference type="SUPFAM" id="SSF53448">
    <property type="entry name" value="Nucleotide-diphospho-sugar transferases"/>
    <property type="match status" value="1"/>
</dbReference>
<accession>A0A930YSW7</accession>
<keyword evidence="3 11" id="KW-0808">Transferase</keyword>
<feature type="domain" description="Glucose-1-phosphate adenylyltransferase/Bifunctional protein GlmU-like C-terminal hexapeptide" evidence="10">
    <location>
        <begin position="291"/>
        <end position="336"/>
    </location>
</feature>
<name>A0A930YSW7_9ACTN</name>
<dbReference type="Gene3D" id="3.90.550.10">
    <property type="entry name" value="Spore Coat Polysaccharide Biosynthesis Protein SpsA, Chain A"/>
    <property type="match status" value="1"/>
</dbReference>
<organism evidence="11 12">
    <name type="scientific">Lancefieldella rimae</name>
    <dbReference type="NCBI Taxonomy" id="1383"/>
    <lineage>
        <taxon>Bacteria</taxon>
        <taxon>Bacillati</taxon>
        <taxon>Actinomycetota</taxon>
        <taxon>Coriobacteriia</taxon>
        <taxon>Coriobacteriales</taxon>
        <taxon>Atopobiaceae</taxon>
        <taxon>Lancefieldella</taxon>
    </lineage>
</organism>
<dbReference type="EC" id="2.7.7.27" evidence="11"/>
<gene>
    <name evidence="11" type="ORF">HXK26_06105</name>
</gene>
<dbReference type="PROSITE" id="PS00808">
    <property type="entry name" value="ADP_GLC_PYROPHOSPH_1"/>
    <property type="match status" value="1"/>
</dbReference>
<keyword evidence="4 11" id="KW-0548">Nucleotidyltransferase</keyword>
<dbReference type="PROSITE" id="PS00810">
    <property type="entry name" value="ADP_GLC_PYROPHOSPH_3"/>
    <property type="match status" value="1"/>
</dbReference>
<dbReference type="Pfam" id="PF24894">
    <property type="entry name" value="Hexapep_GlmU"/>
    <property type="match status" value="1"/>
</dbReference>
<dbReference type="Pfam" id="PF00483">
    <property type="entry name" value="NTP_transferase"/>
    <property type="match status" value="1"/>
</dbReference>
<evidence type="ECO:0000256" key="2">
    <source>
        <dbReference type="ARBA" id="ARBA00022600"/>
    </source>
</evidence>
<reference evidence="11" key="1">
    <citation type="submission" date="2020-04" db="EMBL/GenBank/DDBJ databases">
        <title>Deep metagenomics examines the oral microbiome during advanced dental caries in children, revealing novel taxa and co-occurrences with host molecules.</title>
        <authorList>
            <person name="Baker J.L."/>
            <person name="Morton J.T."/>
            <person name="Dinis M."/>
            <person name="Alvarez R."/>
            <person name="Tran N.C."/>
            <person name="Knight R."/>
            <person name="Edlund A."/>
        </authorList>
    </citation>
    <scope>NUCLEOTIDE SEQUENCE</scope>
    <source>
        <strain evidence="11">JCVI_38_bin.5</strain>
    </source>
</reference>
<dbReference type="InterPro" id="IPR005835">
    <property type="entry name" value="NTP_transferase_dom"/>
</dbReference>
<dbReference type="SUPFAM" id="SSF51161">
    <property type="entry name" value="Trimeric LpxA-like enzymes"/>
    <property type="match status" value="1"/>
</dbReference>
<dbReference type="CDD" id="cd02508">
    <property type="entry name" value="ADP_Glucose_PP"/>
    <property type="match status" value="1"/>
</dbReference>
<dbReference type="InterPro" id="IPR011831">
    <property type="entry name" value="ADP-Glc_PPase"/>
</dbReference>
<evidence type="ECO:0000313" key="11">
    <source>
        <dbReference type="EMBL" id="MBF4808252.1"/>
    </source>
</evidence>
<evidence type="ECO:0000256" key="4">
    <source>
        <dbReference type="ARBA" id="ARBA00022695"/>
    </source>
</evidence>
<dbReference type="GO" id="GO:0005524">
    <property type="term" value="F:ATP binding"/>
    <property type="evidence" value="ECO:0007669"/>
    <property type="project" value="UniProtKB-KW"/>
</dbReference>
<feature type="non-terminal residue" evidence="11">
    <location>
        <position position="336"/>
    </location>
</feature>
<dbReference type="PROSITE" id="PS00809">
    <property type="entry name" value="ADP_GLC_PYROPHOSPH_2"/>
    <property type="match status" value="1"/>
</dbReference>
<dbReference type="GO" id="GO:0008878">
    <property type="term" value="F:glucose-1-phosphate adenylyltransferase activity"/>
    <property type="evidence" value="ECO:0007669"/>
    <property type="project" value="UniProtKB-EC"/>
</dbReference>
<evidence type="ECO:0000256" key="6">
    <source>
        <dbReference type="ARBA" id="ARBA00022840"/>
    </source>
</evidence>
<dbReference type="EMBL" id="JABZGW010000279">
    <property type="protein sequence ID" value="MBF4808252.1"/>
    <property type="molecule type" value="Genomic_DNA"/>
</dbReference>
<evidence type="ECO:0000313" key="12">
    <source>
        <dbReference type="Proteomes" id="UP000698335"/>
    </source>
</evidence>
<keyword evidence="8" id="KW-0119">Carbohydrate metabolism</keyword>
<keyword evidence="2" id="KW-0321">Glycogen metabolism</keyword>
<dbReference type="Proteomes" id="UP000698335">
    <property type="component" value="Unassembled WGS sequence"/>
</dbReference>
<evidence type="ECO:0000256" key="1">
    <source>
        <dbReference type="ARBA" id="ARBA00010443"/>
    </source>
</evidence>
<evidence type="ECO:0000256" key="3">
    <source>
        <dbReference type="ARBA" id="ARBA00022679"/>
    </source>
</evidence>
<evidence type="ECO:0000259" key="9">
    <source>
        <dbReference type="Pfam" id="PF00483"/>
    </source>
</evidence>
<keyword evidence="5" id="KW-0547">Nucleotide-binding</keyword>
<proteinExistence type="inferred from homology"/>
<feature type="domain" description="Nucleotidyl transferase" evidence="9">
    <location>
        <begin position="8"/>
        <end position="259"/>
    </location>
</feature>
<dbReference type="InterPro" id="IPR029044">
    <property type="entry name" value="Nucleotide-diphossugar_trans"/>
</dbReference>
<comment type="caution">
    <text evidence="11">The sequence shown here is derived from an EMBL/GenBank/DDBJ whole genome shotgun (WGS) entry which is preliminary data.</text>
</comment>
<dbReference type="PANTHER" id="PTHR43523:SF2">
    <property type="entry name" value="GLUCOSE-1-PHOSPHATE ADENYLYLTRANSFERASE"/>
    <property type="match status" value="1"/>
</dbReference>
<dbReference type="PANTHER" id="PTHR43523">
    <property type="entry name" value="GLUCOSE-1-PHOSPHATE ADENYLYLTRANSFERASE-RELATED"/>
    <property type="match status" value="1"/>
</dbReference>
<dbReference type="InterPro" id="IPR011004">
    <property type="entry name" value="Trimer_LpxA-like_sf"/>
</dbReference>
<dbReference type="NCBIfam" id="NF003670">
    <property type="entry name" value="PRK05293.1"/>
    <property type="match status" value="1"/>
</dbReference>
<keyword evidence="6" id="KW-0067">ATP-binding</keyword>
<dbReference type="Gene3D" id="2.160.10.10">
    <property type="entry name" value="Hexapeptide repeat proteins"/>
    <property type="match status" value="1"/>
</dbReference>
<dbReference type="InterPro" id="IPR056818">
    <property type="entry name" value="GlmU/GlgC-like_hexapep"/>
</dbReference>
<dbReference type="AlphaFoldDB" id="A0A930YSW7"/>
<evidence type="ECO:0000256" key="5">
    <source>
        <dbReference type="ARBA" id="ARBA00022741"/>
    </source>
</evidence>